<feature type="transmembrane region" description="Helical" evidence="11">
    <location>
        <begin position="55"/>
        <end position="72"/>
    </location>
</feature>
<dbReference type="AlphaFoldDB" id="A0A7J6H7M9"/>
<evidence type="ECO:0000313" key="15">
    <source>
        <dbReference type="Proteomes" id="UP000583929"/>
    </source>
</evidence>
<keyword evidence="5 11" id="KW-1133">Transmembrane helix</keyword>
<dbReference type="GO" id="GO:0071555">
    <property type="term" value="P:cell wall organization"/>
    <property type="evidence" value="ECO:0007669"/>
    <property type="project" value="UniProtKB-KW"/>
</dbReference>
<evidence type="ECO:0000313" key="13">
    <source>
        <dbReference type="EMBL" id="KAF4391292.1"/>
    </source>
</evidence>
<feature type="binding site" evidence="10">
    <location>
        <position position="310"/>
    </location>
    <ligand>
        <name>Mn(2+)</name>
        <dbReference type="ChEBI" id="CHEBI:29035"/>
    </ligand>
</feature>
<evidence type="ECO:0000313" key="14">
    <source>
        <dbReference type="Proteomes" id="UP000525078"/>
    </source>
</evidence>
<evidence type="ECO:0008006" key="16">
    <source>
        <dbReference type="Google" id="ProtNLM"/>
    </source>
</evidence>
<comment type="caution">
    <text evidence="13">The sequence shown here is derived from an EMBL/GenBank/DDBJ whole genome shotgun (WGS) entry which is preliminary data.</text>
</comment>
<dbReference type="Pfam" id="PF03552">
    <property type="entry name" value="Cellulose_synt"/>
    <property type="match status" value="2"/>
</dbReference>
<evidence type="ECO:0000256" key="3">
    <source>
        <dbReference type="ARBA" id="ARBA00022679"/>
    </source>
</evidence>
<feature type="active site" evidence="8">
    <location>
        <position position="142"/>
    </location>
</feature>
<dbReference type="Gene3D" id="3.90.550.10">
    <property type="entry name" value="Spore Coat Polysaccharide Biosynthesis Protein SpsA, Chain A"/>
    <property type="match status" value="2"/>
</dbReference>
<feature type="transmembrane region" description="Helical" evidence="11">
    <location>
        <begin position="704"/>
        <end position="722"/>
    </location>
</feature>
<evidence type="ECO:0000256" key="8">
    <source>
        <dbReference type="PIRSR" id="PIRSR605150-1"/>
    </source>
</evidence>
<feature type="binding site" evidence="10">
    <location>
        <position position="286"/>
    </location>
    <ligand>
        <name>Mn(2+)</name>
        <dbReference type="ChEBI" id="CHEBI:29035"/>
    </ligand>
</feature>
<reference evidence="14 15" key="1">
    <citation type="journal article" date="2020" name="bioRxiv">
        <title>Sequence and annotation of 42 cannabis genomes reveals extensive copy number variation in cannabinoid synthesis and pathogen resistance genes.</title>
        <authorList>
            <person name="Mckernan K.J."/>
            <person name="Helbert Y."/>
            <person name="Kane L.T."/>
            <person name="Ebling H."/>
            <person name="Zhang L."/>
            <person name="Liu B."/>
            <person name="Eaton Z."/>
            <person name="Mclaughlin S."/>
            <person name="Kingan S."/>
            <person name="Baybayan P."/>
            <person name="Concepcion G."/>
            <person name="Jordan M."/>
            <person name="Riva A."/>
            <person name="Barbazuk W."/>
            <person name="Harkins T."/>
        </authorList>
    </citation>
    <scope>NUCLEOTIDE SEQUENCE [LARGE SCALE GENOMIC DNA]</scope>
    <source>
        <strain evidence="14 15">cv. Jamaican Lion 4</strain>
        <strain evidence="13">Father</strain>
        <strain evidence="12">Mother</strain>
        <tissue evidence="13">Leaf</tissue>
    </source>
</reference>
<feature type="transmembrane region" description="Helical" evidence="11">
    <location>
        <begin position="580"/>
        <end position="600"/>
    </location>
</feature>
<dbReference type="InterPro" id="IPR029044">
    <property type="entry name" value="Nucleotide-diphossugar_trans"/>
</dbReference>
<dbReference type="Proteomes" id="UP000583929">
    <property type="component" value="Unassembled WGS sequence"/>
</dbReference>
<feature type="transmembrane region" description="Helical" evidence="11">
    <location>
        <begin position="669"/>
        <end position="689"/>
    </location>
</feature>
<feature type="binding site" evidence="9">
    <location>
        <position position="113"/>
    </location>
    <ligand>
        <name>UDP-alpha-D-glucose</name>
        <dbReference type="ChEBI" id="CHEBI:58885"/>
    </ligand>
</feature>
<dbReference type="PANTHER" id="PTHR13301">
    <property type="entry name" value="X-BOX TRANSCRIPTION FACTOR-RELATED"/>
    <property type="match status" value="1"/>
</dbReference>
<keyword evidence="6 11" id="KW-0472">Membrane</keyword>
<evidence type="ECO:0000256" key="1">
    <source>
        <dbReference type="ARBA" id="ARBA00004127"/>
    </source>
</evidence>
<evidence type="ECO:0000256" key="2">
    <source>
        <dbReference type="ARBA" id="ARBA00022676"/>
    </source>
</evidence>
<feature type="transmembrane region" description="Helical" evidence="11">
    <location>
        <begin position="541"/>
        <end position="560"/>
    </location>
</feature>
<dbReference type="InterPro" id="IPR005150">
    <property type="entry name" value="Cellulose_synth"/>
</dbReference>
<evidence type="ECO:0000313" key="12">
    <source>
        <dbReference type="EMBL" id="KAF4362313.1"/>
    </source>
</evidence>
<dbReference type="GO" id="GO:0016020">
    <property type="term" value="C:membrane"/>
    <property type="evidence" value="ECO:0007669"/>
    <property type="project" value="InterPro"/>
</dbReference>
<evidence type="ECO:0000256" key="10">
    <source>
        <dbReference type="PIRSR" id="PIRSR605150-3"/>
    </source>
</evidence>
<comment type="subcellular location">
    <subcellularLocation>
        <location evidence="1">Endomembrane system</location>
        <topology evidence="1">Multi-pass membrane protein</topology>
    </subcellularLocation>
</comment>
<dbReference type="Proteomes" id="UP000525078">
    <property type="component" value="Unassembled WGS sequence"/>
</dbReference>
<keyword evidence="15" id="KW-1185">Reference proteome</keyword>
<dbReference type="GO" id="GO:0030244">
    <property type="term" value="P:cellulose biosynthetic process"/>
    <property type="evidence" value="ECO:0007669"/>
    <property type="project" value="InterPro"/>
</dbReference>
<organism evidence="13 15">
    <name type="scientific">Cannabis sativa</name>
    <name type="common">Hemp</name>
    <name type="synonym">Marijuana</name>
    <dbReference type="NCBI Taxonomy" id="3483"/>
    <lineage>
        <taxon>Eukaryota</taxon>
        <taxon>Viridiplantae</taxon>
        <taxon>Streptophyta</taxon>
        <taxon>Embryophyta</taxon>
        <taxon>Tracheophyta</taxon>
        <taxon>Spermatophyta</taxon>
        <taxon>Magnoliopsida</taxon>
        <taxon>eudicotyledons</taxon>
        <taxon>Gunneridae</taxon>
        <taxon>Pentapetalae</taxon>
        <taxon>rosids</taxon>
        <taxon>fabids</taxon>
        <taxon>Rosales</taxon>
        <taxon>Cannabaceae</taxon>
        <taxon>Cannabis</taxon>
    </lineage>
</organism>
<name>A0A7J6H7M9_CANSA</name>
<keyword evidence="2" id="KW-0328">Glycosyltransferase</keyword>
<accession>A0A7J6H7M9</accession>
<gene>
    <name evidence="12" type="ORF">F8388_008197</name>
    <name evidence="13" type="ORF">G4B88_016602</name>
</gene>
<evidence type="ECO:0000256" key="5">
    <source>
        <dbReference type="ARBA" id="ARBA00022989"/>
    </source>
</evidence>
<feature type="transmembrane region" description="Helical" evidence="11">
    <location>
        <begin position="734"/>
        <end position="754"/>
    </location>
</feature>
<evidence type="ECO:0000256" key="9">
    <source>
        <dbReference type="PIRSR" id="PIRSR605150-2"/>
    </source>
</evidence>
<proteinExistence type="predicted"/>
<dbReference type="EMBL" id="JAATIQ010000060">
    <property type="protein sequence ID" value="KAF4391292.1"/>
    <property type="molecule type" value="Genomic_DNA"/>
</dbReference>
<keyword evidence="7" id="KW-0961">Cell wall biogenesis/degradation</keyword>
<evidence type="ECO:0000256" key="4">
    <source>
        <dbReference type="ARBA" id="ARBA00022692"/>
    </source>
</evidence>
<feature type="binding site" evidence="9">
    <location>
        <position position="142"/>
    </location>
    <ligand>
        <name>UDP-alpha-D-glucose</name>
        <dbReference type="ChEBI" id="CHEBI:58885"/>
    </ligand>
</feature>
<feature type="active site" evidence="8">
    <location>
        <position position="469"/>
    </location>
</feature>
<keyword evidence="3" id="KW-0808">Transferase</keyword>
<keyword evidence="4 11" id="KW-0812">Transmembrane</keyword>
<evidence type="ECO:0000256" key="6">
    <source>
        <dbReference type="ARBA" id="ARBA00023136"/>
    </source>
</evidence>
<evidence type="ECO:0000256" key="11">
    <source>
        <dbReference type="SAM" id="Phobius"/>
    </source>
</evidence>
<dbReference type="GO" id="GO:0012505">
    <property type="term" value="C:endomembrane system"/>
    <property type="evidence" value="ECO:0007669"/>
    <property type="project" value="UniProtKB-SubCell"/>
</dbReference>
<dbReference type="GO" id="GO:0016760">
    <property type="term" value="F:cellulose synthase (UDP-forming) activity"/>
    <property type="evidence" value="ECO:0007669"/>
    <property type="project" value="InterPro"/>
</dbReference>
<protein>
    <recommendedName>
        <fullName evidence="16">Cellulose synthase-like protein E6</fullName>
    </recommendedName>
</protein>
<dbReference type="SUPFAM" id="SSF53448">
    <property type="entry name" value="Nucleotide-diphospho-sugar transferases"/>
    <property type="match status" value="1"/>
</dbReference>
<feature type="transmembrane region" description="Helical" evidence="11">
    <location>
        <begin position="21"/>
        <end position="43"/>
    </location>
</feature>
<dbReference type="EMBL" id="JAATIP010000185">
    <property type="protein sequence ID" value="KAF4362313.1"/>
    <property type="molecule type" value="Genomic_DNA"/>
</dbReference>
<evidence type="ECO:0000256" key="7">
    <source>
        <dbReference type="ARBA" id="ARBA00023316"/>
    </source>
</evidence>
<sequence>MGKEEREVEELYERREGINKFRLFSLRVFSSSIMVGICFIWYYRIINYNYRLLGYWIGMFLSELFFGLYWIITQSVRWNFIRFHPFKQRLSLRYEKKLPRVDIFVFTADPKMEPPTLVMNTILSAMSYDYPSQKLSVYLSDDGASEFTFYALMETSNFSKFWIPFTKKFNIEPRAPHVYFSQFSSSSNDDDTEFSKEFLAIKKLYEEMKKRIESCIELGKISEETRKLHKGFGEWNFNIKKHDHHSIVQILIDGRDPSSVDNDGNQLPTLVYMSREKRPQWHHNFKAGALNALLRVSSEITNAPLILSLDCDMYSNNADTIREILCFFMDETRGDELAFVQFPQNYDNLTKNDMYAHSPPAINDVSKEKNHDHSDNSVSSFVRDHCSNEYWLFVLCFKVELAGVGGFGAALYCGTGCFHRRESICGRKYFKGGKFDWDVQREKNAHKTIEDMEQSAKIIGLIYGCPVEDIVTGLAIQCRGWKSIYYNPKRYAFVGVAPTTLEFALVQYKRWCEGLSQIFLSKYCPFIYGHGKIKLGAQMGYCIYLLWAPLSLPTICYTVVPSLCLLNGVPLFPEVSSPWFLPFAYCFIAKSVYSLSEALIHGSTLKAWWNIQKMWLFRRTSAFFIALVDIIKRKLGLSETTFVLTDKVVTEDILNRYDEEVMEFGSSNLMFNILSTLALLNLFCLVGWVKKLVFDFDSKAIEQMIMQVLLCGIIIVVNLPIYNALFIRRDKGSIPTFVMVKSFVLASILCLIPLY</sequence>